<dbReference type="InterPro" id="IPR015947">
    <property type="entry name" value="PUA-like_sf"/>
</dbReference>
<accession>A0A660CCS6</accession>
<organism evidence="2 3">
    <name type="scientific">Prauserella rugosa</name>
    <dbReference type="NCBI Taxonomy" id="43354"/>
    <lineage>
        <taxon>Bacteria</taxon>
        <taxon>Bacillati</taxon>
        <taxon>Actinomycetota</taxon>
        <taxon>Actinomycetes</taxon>
        <taxon>Pseudonocardiales</taxon>
        <taxon>Pseudonocardiaceae</taxon>
        <taxon>Prauserella</taxon>
    </lineage>
</organism>
<dbReference type="Proteomes" id="UP000317303">
    <property type="component" value="Unassembled WGS sequence"/>
</dbReference>
<evidence type="ECO:0000313" key="3">
    <source>
        <dbReference type="Proteomes" id="UP000317303"/>
    </source>
</evidence>
<dbReference type="SMART" id="SM00464">
    <property type="entry name" value="LON"/>
    <property type="match status" value="1"/>
</dbReference>
<dbReference type="EMBL" id="VLJV01000001">
    <property type="protein sequence ID" value="TWH20204.1"/>
    <property type="molecule type" value="Genomic_DNA"/>
</dbReference>
<dbReference type="AlphaFoldDB" id="A0A660CCS6"/>
<dbReference type="Gene3D" id="1.20.58.1480">
    <property type="match status" value="1"/>
</dbReference>
<evidence type="ECO:0000313" key="2">
    <source>
        <dbReference type="EMBL" id="TWH20204.1"/>
    </source>
</evidence>
<sequence length="241" mass="26912">MVADTRPGTQRETLPLFPLQTVLLPGTPMPLHIFEPRYRQLTVDLITGTVPHRLFGIVAMRTPLVQEVDELDHVHTIGCAARLREAKRLPDGRYDLVASGTRRFLLHDVDATAAPYLMGTVTWLDDLPVPADAEDASWRLADLARAAHRRYCDVAWPDDGWRAPAADTDPVELAYRLAADCVLPLHDQQALLEERLPLRRLRTVCRLLNRESGFLSRLRAIPASLSEMDDGDGSATKPSLN</sequence>
<reference evidence="2 3" key="1">
    <citation type="submission" date="2019-07" db="EMBL/GenBank/DDBJ databases">
        <title>R&amp;d 2014.</title>
        <authorList>
            <person name="Klenk H.-P."/>
        </authorList>
    </citation>
    <scope>NUCLEOTIDE SEQUENCE [LARGE SCALE GENOMIC DNA]</scope>
    <source>
        <strain evidence="2 3">DSM 43194</strain>
    </source>
</reference>
<proteinExistence type="predicted"/>
<gene>
    <name evidence="2" type="ORF">JD82_02046</name>
</gene>
<dbReference type="SUPFAM" id="SSF88697">
    <property type="entry name" value="PUA domain-like"/>
    <property type="match status" value="1"/>
</dbReference>
<dbReference type="PANTHER" id="PTHR46732:SF8">
    <property type="entry name" value="ATP-DEPENDENT PROTEASE LA (LON) DOMAIN PROTEIN"/>
    <property type="match status" value="1"/>
</dbReference>
<dbReference type="Gene3D" id="2.30.130.40">
    <property type="entry name" value="LON domain-like"/>
    <property type="match status" value="1"/>
</dbReference>
<evidence type="ECO:0000259" key="1">
    <source>
        <dbReference type="PROSITE" id="PS51787"/>
    </source>
</evidence>
<dbReference type="PANTHER" id="PTHR46732">
    <property type="entry name" value="ATP-DEPENDENT PROTEASE LA (LON) DOMAIN PROTEIN"/>
    <property type="match status" value="1"/>
</dbReference>
<dbReference type="InterPro" id="IPR046336">
    <property type="entry name" value="Lon_prtase_N_sf"/>
</dbReference>
<comment type="caution">
    <text evidence="2">The sequence shown here is derived from an EMBL/GenBank/DDBJ whole genome shotgun (WGS) entry which is preliminary data.</text>
</comment>
<feature type="domain" description="Lon N-terminal" evidence="1">
    <location>
        <begin position="11"/>
        <end position="212"/>
    </location>
</feature>
<dbReference type="Pfam" id="PF02190">
    <property type="entry name" value="LON_substr_bdg"/>
    <property type="match status" value="1"/>
</dbReference>
<keyword evidence="3" id="KW-1185">Reference proteome</keyword>
<protein>
    <recommendedName>
        <fullName evidence="1">Lon N-terminal domain-containing protein</fullName>
    </recommendedName>
</protein>
<dbReference type="PROSITE" id="PS51787">
    <property type="entry name" value="LON_N"/>
    <property type="match status" value="1"/>
</dbReference>
<name>A0A660CCS6_9PSEU</name>
<dbReference type="InterPro" id="IPR003111">
    <property type="entry name" value="Lon_prtase_N"/>
</dbReference>